<evidence type="ECO:0000313" key="1">
    <source>
        <dbReference type="EMBL" id="KAJ2995739.1"/>
    </source>
</evidence>
<proteinExistence type="predicted"/>
<comment type="caution">
    <text evidence="1">The sequence shown here is derived from an EMBL/GenBank/DDBJ whole genome shotgun (WGS) entry which is preliminary data.</text>
</comment>
<reference evidence="1" key="1">
    <citation type="submission" date="2022-08" db="EMBL/GenBank/DDBJ databases">
        <title>Genome Sequence of Pycnoporus sanguineus.</title>
        <authorList>
            <person name="Buettner E."/>
        </authorList>
    </citation>
    <scope>NUCLEOTIDE SEQUENCE</scope>
    <source>
        <strain evidence="1">CG-C14</strain>
    </source>
</reference>
<keyword evidence="2" id="KW-1185">Reference proteome</keyword>
<sequence>MLARIAILDHDIDDLEVVQNEARRTIRARNGRVLSQTHLGHDCGNERRVVGDAVEHGMVGNPLDALKDDTAPALPSLITPAMTALVTAATMASHVISSNETSAAPSALVAANGQNKKATRQRVTTSRTARNMYAFVYTKEHPAATTHEFDAAFKNLSDEIVQQFNAMHEFAVTRPSNEPLETIIEAFNSLDNTERKKFNDAVKSTKGKQVAKTARNKGRIPAHETKREEGGVKNM</sequence>
<gene>
    <name evidence="1" type="ORF">NUW54_g7330</name>
</gene>
<accession>A0ACC1PPP4</accession>
<protein>
    <submittedName>
        <fullName evidence="1">Uncharacterized protein</fullName>
    </submittedName>
</protein>
<evidence type="ECO:0000313" key="2">
    <source>
        <dbReference type="Proteomes" id="UP001144978"/>
    </source>
</evidence>
<dbReference type="EMBL" id="JANSHE010002091">
    <property type="protein sequence ID" value="KAJ2995739.1"/>
    <property type="molecule type" value="Genomic_DNA"/>
</dbReference>
<organism evidence="1 2">
    <name type="scientific">Trametes sanguinea</name>
    <dbReference type="NCBI Taxonomy" id="158606"/>
    <lineage>
        <taxon>Eukaryota</taxon>
        <taxon>Fungi</taxon>
        <taxon>Dikarya</taxon>
        <taxon>Basidiomycota</taxon>
        <taxon>Agaricomycotina</taxon>
        <taxon>Agaricomycetes</taxon>
        <taxon>Polyporales</taxon>
        <taxon>Polyporaceae</taxon>
        <taxon>Trametes</taxon>
    </lineage>
</organism>
<dbReference type="Proteomes" id="UP001144978">
    <property type="component" value="Unassembled WGS sequence"/>
</dbReference>
<name>A0ACC1PPP4_9APHY</name>